<reference evidence="5" key="1">
    <citation type="journal article" date="2021" name="Microbiology">
        <title>Metagenomic Analysis of the Microbial Community in the Underground Coal Fire Area (Kemerovo Region, Russia) Revealed Predominance of Thermophilic Members of the Phyla Deinococcus-thermus, Aquificae, and Firmicutes.</title>
        <authorList>
            <person name="Kadnikov V."/>
            <person name="Mardanov A.V."/>
            <person name="Beletsky A.V."/>
            <person name="Karnachuk O.V."/>
            <person name="Ravin N.V."/>
        </authorList>
    </citation>
    <scope>NUCLEOTIDE SEQUENCE</scope>
    <source>
        <strain evidence="5">RBS10-49</strain>
    </source>
</reference>
<sequence>MLVVDGVSRRFGGLLALNGVSFSVSPGEIVAVIGPNGAGKTTLFNVITGLFPPTDGTIRFEGRTISGLPPHRIAALGIARTFQNIRLFRSMSVLDNVKVGRHSRTRSGALAGVLRTRRERAEERETEARARALLRFVGLESAADLPAGALSYGAQRRLEIARALAMEPKLLLLDEPAAGMNEAETADLAELLQNIRRQGITELIVEHDMGLVMGLSDRVVVLNFGAKIAEGPPEAVQNDPAVIEAYLGKDDDESGEARPSEEGGA</sequence>
<dbReference type="Pfam" id="PF12399">
    <property type="entry name" value="BCA_ABC_TP_C"/>
    <property type="match status" value="1"/>
</dbReference>
<dbReference type="PANTHER" id="PTHR45772:SF9">
    <property type="entry name" value="CONSERVED COMPONENT OF ABC TRANSPORTER FOR NATURAL AMINO ACIDS"/>
    <property type="match status" value="1"/>
</dbReference>
<gene>
    <name evidence="5" type="ORF">KM312_01825</name>
</gene>
<evidence type="ECO:0000256" key="1">
    <source>
        <dbReference type="ARBA" id="ARBA00022448"/>
    </source>
</evidence>
<keyword evidence="2" id="KW-0547">Nucleotide-binding</keyword>
<dbReference type="CDD" id="cd03219">
    <property type="entry name" value="ABC_Mj1267_LivG_branched"/>
    <property type="match status" value="1"/>
</dbReference>
<dbReference type="PANTHER" id="PTHR45772">
    <property type="entry name" value="CONSERVED COMPONENT OF ABC TRANSPORTER FOR NATURAL AMINO ACIDS-RELATED"/>
    <property type="match status" value="1"/>
</dbReference>
<dbReference type="InterPro" id="IPR003593">
    <property type="entry name" value="AAA+_ATPase"/>
</dbReference>
<comment type="caution">
    <text evidence="5">The sequence shown here is derived from an EMBL/GenBank/DDBJ whole genome shotgun (WGS) entry which is preliminary data.</text>
</comment>
<dbReference type="GO" id="GO:0005524">
    <property type="term" value="F:ATP binding"/>
    <property type="evidence" value="ECO:0007669"/>
    <property type="project" value="UniProtKB-KW"/>
</dbReference>
<evidence type="ECO:0000256" key="2">
    <source>
        <dbReference type="ARBA" id="ARBA00022741"/>
    </source>
</evidence>
<organism evidence="5 6">
    <name type="scientific">Hydrogenibacillus schlegelii</name>
    <name type="common">Bacillus schlegelii</name>
    <dbReference type="NCBI Taxonomy" id="1484"/>
    <lineage>
        <taxon>Bacteria</taxon>
        <taxon>Bacillati</taxon>
        <taxon>Bacillota</taxon>
        <taxon>Bacilli</taxon>
        <taxon>Bacillales</taxon>
        <taxon>Bacillales Family X. Incertae Sedis</taxon>
        <taxon>Hydrogenibacillus</taxon>
    </lineage>
</organism>
<protein>
    <submittedName>
        <fullName evidence="5">ABC transporter ATP-binding protein</fullName>
    </submittedName>
</protein>
<dbReference type="SUPFAM" id="SSF52540">
    <property type="entry name" value="P-loop containing nucleoside triphosphate hydrolases"/>
    <property type="match status" value="1"/>
</dbReference>
<dbReference type="InterPro" id="IPR032823">
    <property type="entry name" value="BCA_ABC_TP_C"/>
</dbReference>
<dbReference type="GO" id="GO:0005886">
    <property type="term" value="C:plasma membrane"/>
    <property type="evidence" value="ECO:0007669"/>
    <property type="project" value="TreeGrafter"/>
</dbReference>
<dbReference type="GO" id="GO:0016887">
    <property type="term" value="F:ATP hydrolysis activity"/>
    <property type="evidence" value="ECO:0007669"/>
    <property type="project" value="InterPro"/>
</dbReference>
<dbReference type="InterPro" id="IPR051120">
    <property type="entry name" value="ABC_AA/LPS_Transport"/>
</dbReference>
<evidence type="ECO:0000313" key="5">
    <source>
        <dbReference type="EMBL" id="MBT9281392.1"/>
    </source>
</evidence>
<dbReference type="SMART" id="SM00382">
    <property type="entry name" value="AAA"/>
    <property type="match status" value="1"/>
</dbReference>
<dbReference type="FunFam" id="3.40.50.300:FF:000421">
    <property type="entry name" value="Branched-chain amino acid ABC transporter ATP-binding protein"/>
    <property type="match status" value="1"/>
</dbReference>
<keyword evidence="1" id="KW-0813">Transport</keyword>
<evidence type="ECO:0000259" key="4">
    <source>
        <dbReference type="PROSITE" id="PS50893"/>
    </source>
</evidence>
<dbReference type="Gene3D" id="3.40.50.300">
    <property type="entry name" value="P-loop containing nucleotide triphosphate hydrolases"/>
    <property type="match status" value="1"/>
</dbReference>
<dbReference type="InterPro" id="IPR003439">
    <property type="entry name" value="ABC_transporter-like_ATP-bd"/>
</dbReference>
<dbReference type="Proteomes" id="UP000748108">
    <property type="component" value="Unassembled WGS sequence"/>
</dbReference>
<proteinExistence type="predicted"/>
<dbReference type="PROSITE" id="PS50893">
    <property type="entry name" value="ABC_TRANSPORTER_2"/>
    <property type="match status" value="1"/>
</dbReference>
<dbReference type="Pfam" id="PF00005">
    <property type="entry name" value="ABC_tran"/>
    <property type="match status" value="1"/>
</dbReference>
<dbReference type="AlphaFoldDB" id="A0A947G7D8"/>
<evidence type="ECO:0000313" key="6">
    <source>
        <dbReference type="Proteomes" id="UP000748108"/>
    </source>
</evidence>
<keyword evidence="3 5" id="KW-0067">ATP-binding</keyword>
<dbReference type="InterPro" id="IPR027417">
    <property type="entry name" value="P-loop_NTPase"/>
</dbReference>
<accession>A0A947G7D8</accession>
<dbReference type="EMBL" id="JAHHQF010000039">
    <property type="protein sequence ID" value="MBT9281392.1"/>
    <property type="molecule type" value="Genomic_DNA"/>
</dbReference>
<feature type="domain" description="ABC transporter" evidence="4">
    <location>
        <begin position="2"/>
        <end position="249"/>
    </location>
</feature>
<evidence type="ECO:0000256" key="3">
    <source>
        <dbReference type="ARBA" id="ARBA00022840"/>
    </source>
</evidence>
<name>A0A947G7D8_HYDSH</name>